<dbReference type="OrthoDB" id="9805197at2"/>
<dbReference type="InterPro" id="IPR011129">
    <property type="entry name" value="CSD"/>
</dbReference>
<accession>A0A2L2BRS5</accession>
<dbReference type="NCBIfam" id="NF006886">
    <property type="entry name" value="PRK09376.1"/>
    <property type="match status" value="1"/>
</dbReference>
<keyword evidence="1 7" id="KW-0806">Transcription termination</keyword>
<dbReference type="GO" id="GO:0016787">
    <property type="term" value="F:hydrolase activity"/>
    <property type="evidence" value="ECO:0007669"/>
    <property type="project" value="UniProtKB-KW"/>
</dbReference>
<keyword evidence="6 7" id="KW-0804">Transcription</keyword>
<feature type="compositionally biased region" description="Low complexity" evidence="9">
    <location>
        <begin position="30"/>
        <end position="48"/>
    </location>
</feature>
<evidence type="ECO:0000256" key="1">
    <source>
        <dbReference type="ARBA" id="ARBA00022472"/>
    </source>
</evidence>
<dbReference type="InterPro" id="IPR000194">
    <property type="entry name" value="ATPase_F1/V1/A1_a/bsu_nucl-bd"/>
</dbReference>
<sequence length="567" mass="60015">MDNDTSTPDSTESVAPKRTSRRAKTDQVVTPEAAPSSESAATPTQSASDSPSGDDAKTSRGAKTTRSRKAASDDSSSSNAASAGADGQADDASAGSGDGADDSASEKKSSGRSGSRPARGKRPSNKNQESEESGDTADSDSDDSRGESSDDSNDSDSSQRGRGRGRGRDRRRGRGNGGDDVDPEISDDDVLIPIGGILDVLDNYAFVRTTGYLPGPTDIYVSLGQVKKYNLRKGDAVIGSIRQPREGEMQGRQKYNALVSVDTINAQSLDDAHKRPDFASLTAIQPTKRLSVAGGSDIKSMGLVDLFAPLAMGQRGIIVAPPKSGKSTMVQRLAEAIAANHPDVHLMVVLVDENPETVTELQRSVKGEVIASTFDRPADDHTTIAELAIERAKRLVELGHDVVVIFDSVTRLARAYQLTGTQSRGSQQADAAWLYPTKRLVGAGRQVEGGGSLTVLGTLLADTGQAIDDQVAHEISQLATVELVLSSEASRARLFPAIDVVRSGTSRDEALMGHSDATVMDEFRRHALHADQVEVLSHLMAIAEKTPAAEDIVEKLRTSPVEFRQGA</sequence>
<feature type="region of interest" description="Disordered" evidence="9">
    <location>
        <begin position="1"/>
        <end position="187"/>
    </location>
</feature>
<comment type="subunit">
    <text evidence="7">Homohexamer. The homohexamer assembles into an open ring structure.</text>
</comment>
<dbReference type="RefSeq" id="WP_104913868.1">
    <property type="nucleotide sequence ID" value="NZ_CP026923.1"/>
</dbReference>
<dbReference type="CDD" id="cd04459">
    <property type="entry name" value="Rho_CSD"/>
    <property type="match status" value="1"/>
</dbReference>
<reference evidence="11 12" key="1">
    <citation type="submission" date="2018-02" db="EMBL/GenBank/DDBJ databases">
        <title>Complete genome of the streamlined marine actinobacterium Pontimonas salivibrio CL-TW6 adapted to coastal planktonic lifestype.</title>
        <authorList>
            <person name="Cho B.C."/>
            <person name="Hardies S.C."/>
            <person name="Jang G.I."/>
            <person name="Hwang C.Y."/>
        </authorList>
    </citation>
    <scope>NUCLEOTIDE SEQUENCE [LARGE SCALE GENOMIC DNA]</scope>
    <source>
        <strain evidence="11 12">CL-TW6</strain>
    </source>
</reference>
<evidence type="ECO:0000313" key="11">
    <source>
        <dbReference type="EMBL" id="AVG24384.1"/>
    </source>
</evidence>
<comment type="function">
    <text evidence="7">Facilitates transcription termination by a mechanism that involves Rho binding to the nascent RNA, activation of Rho's RNA-dependent ATPase activity, and release of the mRNA from the DNA template.</text>
</comment>
<dbReference type="InterPro" id="IPR027417">
    <property type="entry name" value="P-loop_NTPase"/>
</dbReference>
<feature type="compositionally biased region" description="Polar residues" evidence="9">
    <location>
        <begin position="1"/>
        <end position="13"/>
    </location>
</feature>
<evidence type="ECO:0000259" key="10">
    <source>
        <dbReference type="PROSITE" id="PS51856"/>
    </source>
</evidence>
<keyword evidence="5 7" id="KW-0805">Transcription regulation</keyword>
<comment type="similarity">
    <text evidence="7 8">Belongs to the Rho family.</text>
</comment>
<dbReference type="Gene3D" id="3.40.50.300">
    <property type="entry name" value="P-loop containing nucleotide triphosphate hydrolases"/>
    <property type="match status" value="1"/>
</dbReference>
<dbReference type="Pfam" id="PF00006">
    <property type="entry name" value="ATP-synt_ab"/>
    <property type="match status" value="1"/>
</dbReference>
<feature type="compositionally biased region" description="Basic residues" evidence="9">
    <location>
        <begin position="161"/>
        <end position="174"/>
    </location>
</feature>
<evidence type="ECO:0000256" key="6">
    <source>
        <dbReference type="ARBA" id="ARBA00023163"/>
    </source>
</evidence>
<dbReference type="InterPro" id="IPR004665">
    <property type="entry name" value="Term_rho"/>
</dbReference>
<feature type="compositionally biased region" description="Low complexity" evidence="9">
    <location>
        <begin position="73"/>
        <end position="95"/>
    </location>
</feature>
<dbReference type="AlphaFoldDB" id="A0A2L2BRS5"/>
<dbReference type="SUPFAM" id="SSF50249">
    <property type="entry name" value="Nucleic acid-binding proteins"/>
    <property type="match status" value="1"/>
</dbReference>
<dbReference type="Proteomes" id="UP000243077">
    <property type="component" value="Chromosome"/>
</dbReference>
<dbReference type="GO" id="GO:0003723">
    <property type="term" value="F:RNA binding"/>
    <property type="evidence" value="ECO:0007669"/>
    <property type="project" value="UniProtKB-UniRule"/>
</dbReference>
<proteinExistence type="inferred from homology"/>
<dbReference type="EC" id="3.6.4.-" evidence="7"/>
<dbReference type="Pfam" id="PF07497">
    <property type="entry name" value="Rho_RNA_bind"/>
    <property type="match status" value="1"/>
</dbReference>
<dbReference type="GO" id="GO:0004386">
    <property type="term" value="F:helicase activity"/>
    <property type="evidence" value="ECO:0007669"/>
    <property type="project" value="UniProtKB-UniRule"/>
</dbReference>
<dbReference type="PANTHER" id="PTHR46425:SF1">
    <property type="entry name" value="TRANSCRIPTION TERMINATION FACTOR RHO"/>
    <property type="match status" value="1"/>
</dbReference>
<dbReference type="GO" id="GO:0006353">
    <property type="term" value="P:DNA-templated transcription termination"/>
    <property type="evidence" value="ECO:0007669"/>
    <property type="project" value="UniProtKB-UniRule"/>
</dbReference>
<name>A0A2L2BRS5_9MICO</name>
<dbReference type="SMART" id="SM00382">
    <property type="entry name" value="AAA"/>
    <property type="match status" value="1"/>
</dbReference>
<dbReference type="SMART" id="SM00357">
    <property type="entry name" value="CSP"/>
    <property type="match status" value="1"/>
</dbReference>
<dbReference type="GO" id="GO:0005524">
    <property type="term" value="F:ATP binding"/>
    <property type="evidence" value="ECO:0007669"/>
    <property type="project" value="UniProtKB-UniRule"/>
</dbReference>
<keyword evidence="7" id="KW-0547">Nucleotide-binding</keyword>
<evidence type="ECO:0000256" key="7">
    <source>
        <dbReference type="HAMAP-Rule" id="MF_01884"/>
    </source>
</evidence>
<evidence type="ECO:0000256" key="5">
    <source>
        <dbReference type="ARBA" id="ARBA00023015"/>
    </source>
</evidence>
<feature type="compositionally biased region" description="Acidic residues" evidence="9">
    <location>
        <begin position="130"/>
        <end position="141"/>
    </location>
</feature>
<dbReference type="PANTHER" id="PTHR46425">
    <property type="entry name" value="TRANSCRIPTION TERMINATION FACTOR RHO"/>
    <property type="match status" value="1"/>
</dbReference>
<evidence type="ECO:0000256" key="8">
    <source>
        <dbReference type="PROSITE-ProRule" id="PRU01203"/>
    </source>
</evidence>
<evidence type="ECO:0000313" key="12">
    <source>
        <dbReference type="Proteomes" id="UP000243077"/>
    </source>
</evidence>
<keyword evidence="2 7" id="KW-0378">Hydrolase</keyword>
<evidence type="ECO:0000256" key="3">
    <source>
        <dbReference type="ARBA" id="ARBA00022806"/>
    </source>
</evidence>
<dbReference type="GO" id="GO:0008186">
    <property type="term" value="F:ATP-dependent activity, acting on RNA"/>
    <property type="evidence" value="ECO:0007669"/>
    <property type="project" value="InterPro"/>
</dbReference>
<feature type="binding site" evidence="7">
    <location>
        <begin position="323"/>
        <end position="328"/>
    </location>
    <ligand>
        <name>ATP</name>
        <dbReference type="ChEBI" id="CHEBI:30616"/>
    </ligand>
</feature>
<dbReference type="HAMAP" id="MF_01884">
    <property type="entry name" value="Rho"/>
    <property type="match status" value="1"/>
</dbReference>
<protein>
    <recommendedName>
        <fullName evidence="7">Transcription termination factor Rho</fullName>
        <ecNumber evidence="7">3.6.4.-</ecNumber>
    </recommendedName>
    <alternativeName>
        <fullName evidence="7">ATP-dependent helicase Rho</fullName>
    </alternativeName>
</protein>
<evidence type="ECO:0000256" key="4">
    <source>
        <dbReference type="ARBA" id="ARBA00022884"/>
    </source>
</evidence>
<keyword evidence="4 7" id="KW-0694">RNA-binding</keyword>
<comment type="caution">
    <text evidence="7">Lacks conserved residue(s) required for the propagation of feature annotation.</text>
</comment>
<evidence type="ECO:0000256" key="9">
    <source>
        <dbReference type="SAM" id="MobiDB-lite"/>
    </source>
</evidence>
<gene>
    <name evidence="7" type="primary">rho</name>
    <name evidence="11" type="ORF">C3B54_111441</name>
</gene>
<keyword evidence="12" id="KW-1185">Reference proteome</keyword>
<keyword evidence="7" id="KW-0067">ATP-binding</keyword>
<dbReference type="InterPro" id="IPR003593">
    <property type="entry name" value="AAA+_ATPase"/>
</dbReference>
<feature type="domain" description="Rho RNA-BD" evidence="10">
    <location>
        <begin position="191"/>
        <end position="268"/>
    </location>
</feature>
<dbReference type="Gene3D" id="2.40.50.140">
    <property type="entry name" value="Nucleic acid-binding proteins"/>
    <property type="match status" value="1"/>
</dbReference>
<dbReference type="InterPro" id="IPR011113">
    <property type="entry name" value="Rho_RNA-bd"/>
</dbReference>
<keyword evidence="3 7" id="KW-0347">Helicase</keyword>
<dbReference type="PROSITE" id="PS51856">
    <property type="entry name" value="RHO_RNA_BD"/>
    <property type="match status" value="1"/>
</dbReference>
<dbReference type="KEGG" id="psai:C3B54_111441"/>
<evidence type="ECO:0000256" key="2">
    <source>
        <dbReference type="ARBA" id="ARBA00022801"/>
    </source>
</evidence>
<dbReference type="InterPro" id="IPR012340">
    <property type="entry name" value="NA-bd_OB-fold"/>
</dbReference>
<organism evidence="11 12">
    <name type="scientific">Pontimonas salivibrio</name>
    <dbReference type="NCBI Taxonomy" id="1159327"/>
    <lineage>
        <taxon>Bacteria</taxon>
        <taxon>Bacillati</taxon>
        <taxon>Actinomycetota</taxon>
        <taxon>Actinomycetes</taxon>
        <taxon>Micrococcales</taxon>
        <taxon>Microbacteriaceae</taxon>
        <taxon>Pontimonas</taxon>
    </lineage>
</organism>
<dbReference type="SUPFAM" id="SSF52540">
    <property type="entry name" value="P-loop containing nucleoside triphosphate hydrolases"/>
    <property type="match status" value="1"/>
</dbReference>
<dbReference type="EMBL" id="CP026923">
    <property type="protein sequence ID" value="AVG24384.1"/>
    <property type="molecule type" value="Genomic_DNA"/>
</dbReference>